<feature type="non-terminal residue" evidence="1">
    <location>
        <position position="1"/>
    </location>
</feature>
<dbReference type="InterPro" id="IPR014352">
    <property type="entry name" value="FERM/acyl-CoA-bd_prot_sf"/>
</dbReference>
<gene>
    <name evidence="1" type="ORF">WMSIL1_LOCUS5893</name>
</gene>
<keyword evidence="2" id="KW-1185">Reference proteome</keyword>
<dbReference type="Gene3D" id="1.20.80.10">
    <property type="match status" value="1"/>
</dbReference>
<sequence length="109" mass="12590">LNSWLEAILCSDCDISFWKKAANTALRELQDKSPNMSTTTLCENIVTFAKLQWPSIFTRKFNVIYHQEKSAVQEILICVDCNGVQMFDNKRTLIRFIPYIEINSVTINP</sequence>
<organism evidence="1 2">
    <name type="scientific">Hymenolepis diminuta</name>
    <name type="common">Rat tapeworm</name>
    <dbReference type="NCBI Taxonomy" id="6216"/>
    <lineage>
        <taxon>Eukaryota</taxon>
        <taxon>Metazoa</taxon>
        <taxon>Spiralia</taxon>
        <taxon>Lophotrochozoa</taxon>
        <taxon>Platyhelminthes</taxon>
        <taxon>Cestoda</taxon>
        <taxon>Eucestoda</taxon>
        <taxon>Cyclophyllidea</taxon>
        <taxon>Hymenolepididae</taxon>
        <taxon>Hymenolepis</taxon>
    </lineage>
</organism>
<accession>A0A564YGE7</accession>
<protein>
    <submittedName>
        <fullName evidence="1">Uncharacterized protein</fullName>
    </submittedName>
</protein>
<dbReference type="EMBL" id="CABIJS010000199">
    <property type="protein sequence ID" value="VUZ46019.1"/>
    <property type="molecule type" value="Genomic_DNA"/>
</dbReference>
<evidence type="ECO:0000313" key="1">
    <source>
        <dbReference type="EMBL" id="VUZ46019.1"/>
    </source>
</evidence>
<dbReference type="AlphaFoldDB" id="A0A564YGE7"/>
<name>A0A564YGE7_HYMDI</name>
<dbReference type="Proteomes" id="UP000321570">
    <property type="component" value="Unassembled WGS sequence"/>
</dbReference>
<evidence type="ECO:0000313" key="2">
    <source>
        <dbReference type="Proteomes" id="UP000321570"/>
    </source>
</evidence>
<reference evidence="1 2" key="1">
    <citation type="submission" date="2019-07" db="EMBL/GenBank/DDBJ databases">
        <authorList>
            <person name="Jastrzebski P J."/>
            <person name="Paukszto L."/>
            <person name="Jastrzebski P J."/>
        </authorList>
    </citation>
    <scope>NUCLEOTIDE SEQUENCE [LARGE SCALE GENOMIC DNA]</scope>
    <source>
        <strain evidence="1 2">WMS-il1</strain>
    </source>
</reference>
<proteinExistence type="predicted"/>